<protein>
    <submittedName>
        <fullName evidence="3">Uncharacterized protein</fullName>
    </submittedName>
</protein>
<organism evidence="3 4">
    <name type="scientific">Papaver somniferum</name>
    <name type="common">Opium poppy</name>
    <dbReference type="NCBI Taxonomy" id="3469"/>
    <lineage>
        <taxon>Eukaryota</taxon>
        <taxon>Viridiplantae</taxon>
        <taxon>Streptophyta</taxon>
        <taxon>Embryophyta</taxon>
        <taxon>Tracheophyta</taxon>
        <taxon>Spermatophyta</taxon>
        <taxon>Magnoliopsida</taxon>
        <taxon>Ranunculales</taxon>
        <taxon>Papaveraceae</taxon>
        <taxon>Papaveroideae</taxon>
        <taxon>Papaver</taxon>
    </lineage>
</organism>
<feature type="transmembrane region" description="Helical" evidence="2">
    <location>
        <begin position="113"/>
        <end position="134"/>
    </location>
</feature>
<sequence length="207" mass="23508">MFLSRFQRLRNSKARVVDTLALPYVKKKVLNSWSACQDTYFSTKDIFERHKVVFTISTSLASVGTAWIGYSLRYLHNTKVEKKLESIEKAMKENKNMEQDELKKLVGYNVSPASSIATAGTTLVIGYALGWRGGKWFANRKFRKEQLKMLGVKTPARWKLPSLRNPFPRLPSLKRRLRLPGKPSKKSDALADTAITTNSSNLQSVPK</sequence>
<evidence type="ECO:0000256" key="1">
    <source>
        <dbReference type="SAM" id="MobiDB-lite"/>
    </source>
</evidence>
<gene>
    <name evidence="3" type="ORF">C5167_019060</name>
</gene>
<dbReference type="AlphaFoldDB" id="A0A4Y7IT13"/>
<keyword evidence="2" id="KW-0472">Membrane</keyword>
<feature type="transmembrane region" description="Helical" evidence="2">
    <location>
        <begin position="52"/>
        <end position="70"/>
    </location>
</feature>
<dbReference type="OrthoDB" id="1934526at2759"/>
<feature type="compositionally biased region" description="Polar residues" evidence="1">
    <location>
        <begin position="194"/>
        <end position="207"/>
    </location>
</feature>
<dbReference type="EMBL" id="CM010716">
    <property type="protein sequence ID" value="RZC50628.1"/>
    <property type="molecule type" value="Genomic_DNA"/>
</dbReference>
<dbReference type="OMA" id="YTLGWRG"/>
<keyword evidence="2" id="KW-1133">Transmembrane helix</keyword>
<name>A0A4Y7IT13_PAPSO</name>
<dbReference type="Gramene" id="RZC50628">
    <property type="protein sequence ID" value="RZC50628"/>
    <property type="gene ID" value="C5167_019060"/>
</dbReference>
<proteinExistence type="predicted"/>
<dbReference type="Proteomes" id="UP000316621">
    <property type="component" value="Chromosome 2"/>
</dbReference>
<evidence type="ECO:0000313" key="4">
    <source>
        <dbReference type="Proteomes" id="UP000316621"/>
    </source>
</evidence>
<keyword evidence="2" id="KW-0812">Transmembrane</keyword>
<dbReference type="PANTHER" id="PTHR36703">
    <property type="entry name" value="TRIACYLGLYCEROL LIPASE-LIKE PROTEIN"/>
    <property type="match status" value="1"/>
</dbReference>
<evidence type="ECO:0000256" key="2">
    <source>
        <dbReference type="SAM" id="Phobius"/>
    </source>
</evidence>
<accession>A0A4Y7IT13</accession>
<feature type="region of interest" description="Disordered" evidence="1">
    <location>
        <begin position="177"/>
        <end position="207"/>
    </location>
</feature>
<dbReference type="STRING" id="3469.A0A4Y7IT13"/>
<reference evidence="3 4" key="1">
    <citation type="journal article" date="2018" name="Science">
        <title>The opium poppy genome and morphinan production.</title>
        <authorList>
            <person name="Guo L."/>
            <person name="Winzer T."/>
            <person name="Yang X."/>
            <person name="Li Y."/>
            <person name="Ning Z."/>
            <person name="He Z."/>
            <person name="Teodor R."/>
            <person name="Lu Y."/>
            <person name="Bowser T.A."/>
            <person name="Graham I.A."/>
            <person name="Ye K."/>
        </authorList>
    </citation>
    <scope>NUCLEOTIDE SEQUENCE [LARGE SCALE GENOMIC DNA]</scope>
    <source>
        <strain evidence="4">cv. HN1</strain>
        <tissue evidence="3">Leaves</tissue>
    </source>
</reference>
<dbReference type="PANTHER" id="PTHR36703:SF1">
    <property type="entry name" value="TRIACYLGLYCEROL LIPASE-LIKE PROTEIN"/>
    <property type="match status" value="1"/>
</dbReference>
<evidence type="ECO:0000313" key="3">
    <source>
        <dbReference type="EMBL" id="RZC50628.1"/>
    </source>
</evidence>
<keyword evidence="4" id="KW-1185">Reference proteome</keyword>